<keyword evidence="2" id="KW-0812">Transmembrane</keyword>
<dbReference type="OrthoDB" id="8084352at2"/>
<feature type="transmembrane region" description="Helical" evidence="2">
    <location>
        <begin position="93"/>
        <end position="113"/>
    </location>
</feature>
<gene>
    <name evidence="3" type="ORF">TM49_01490</name>
</gene>
<evidence type="ECO:0008006" key="5">
    <source>
        <dbReference type="Google" id="ProtNLM"/>
    </source>
</evidence>
<dbReference type="HOGENOM" id="CLU_1989971_0_0_5"/>
<sequence>MSDYEPGSVTALILQRIDDVGKSVERVDRRLEDSELRASESRRGMHQRQEQHERELLKINHRLENVEKAVNDAAPTLEDYATKKAQVEGAGKLGRALWVAGGFLLALAVWLVGQKENIWSWLSSR</sequence>
<dbReference type="KEGG" id="mey:TM49_01490"/>
<dbReference type="RefSeq" id="WP_045679234.1">
    <property type="nucleotide sequence ID" value="NZ_CP010803.1"/>
</dbReference>
<dbReference type="Proteomes" id="UP000032611">
    <property type="component" value="Chromosome"/>
</dbReference>
<protein>
    <recommendedName>
        <fullName evidence="5">DUF1515 domain-containing protein</fullName>
    </recommendedName>
</protein>
<keyword evidence="4" id="KW-1185">Reference proteome</keyword>
<evidence type="ECO:0000313" key="3">
    <source>
        <dbReference type="EMBL" id="AJY44655.1"/>
    </source>
</evidence>
<evidence type="ECO:0000256" key="1">
    <source>
        <dbReference type="SAM" id="MobiDB-lite"/>
    </source>
</evidence>
<evidence type="ECO:0000313" key="4">
    <source>
        <dbReference type="Proteomes" id="UP000032611"/>
    </source>
</evidence>
<evidence type="ECO:0000256" key="2">
    <source>
        <dbReference type="SAM" id="Phobius"/>
    </source>
</evidence>
<proteinExistence type="predicted"/>
<dbReference type="EMBL" id="CP010803">
    <property type="protein sequence ID" value="AJY44655.1"/>
    <property type="molecule type" value="Genomic_DNA"/>
</dbReference>
<keyword evidence="2" id="KW-0472">Membrane</keyword>
<reference evidence="3 4" key="1">
    <citation type="journal article" date="2015" name="Genome Announc.">
        <title>Complete genome sequence of Martelella endophytica YC6887, which has antifungal activity associated with a halophyte.</title>
        <authorList>
            <person name="Khan A."/>
            <person name="Khan H."/>
            <person name="Chung E.J."/>
            <person name="Hossain M.T."/>
            <person name="Chung Y.R."/>
        </authorList>
    </citation>
    <scope>NUCLEOTIDE SEQUENCE [LARGE SCALE GENOMIC DNA]</scope>
    <source>
        <strain evidence="3">YC6887</strain>
    </source>
</reference>
<accession>A0A0D5LL12</accession>
<organism evidence="3 4">
    <name type="scientific">Martelella endophytica</name>
    <dbReference type="NCBI Taxonomy" id="1486262"/>
    <lineage>
        <taxon>Bacteria</taxon>
        <taxon>Pseudomonadati</taxon>
        <taxon>Pseudomonadota</taxon>
        <taxon>Alphaproteobacteria</taxon>
        <taxon>Hyphomicrobiales</taxon>
        <taxon>Aurantimonadaceae</taxon>
        <taxon>Martelella</taxon>
    </lineage>
</organism>
<dbReference type="STRING" id="1486262.TM49_01490"/>
<dbReference type="PATRIC" id="fig|1486262.3.peg.307"/>
<feature type="region of interest" description="Disordered" evidence="1">
    <location>
        <begin position="33"/>
        <end position="52"/>
    </location>
</feature>
<keyword evidence="2" id="KW-1133">Transmembrane helix</keyword>
<name>A0A0D5LL12_MAREN</name>
<dbReference type="AlphaFoldDB" id="A0A0D5LL12"/>